<sequence>MQLVIFRKTAENIADDYLKSRGVNLVSGQARSRRVHNMTAYRQGSQDSKKIDVRRRMIS</sequence>
<dbReference type="Proteomes" id="UP000270866">
    <property type="component" value="Chromosome 11"/>
</dbReference>
<dbReference type="AlphaFoldDB" id="A0A3L6N393"/>
<evidence type="ECO:0000313" key="2">
    <source>
        <dbReference type="EMBL" id="RKK11919.1"/>
    </source>
</evidence>
<name>A0A3L6N393_FUSOX</name>
<protein>
    <submittedName>
        <fullName evidence="2">Uncharacterized protein</fullName>
    </submittedName>
</protein>
<dbReference type="EMBL" id="MRCU01000009">
    <property type="protein sequence ID" value="RKK11919.1"/>
    <property type="molecule type" value="Genomic_DNA"/>
</dbReference>
<feature type="region of interest" description="Disordered" evidence="1">
    <location>
        <begin position="40"/>
        <end position="59"/>
    </location>
</feature>
<accession>A0A3L6N393</accession>
<organism evidence="2">
    <name type="scientific">Fusarium oxysporum f. sp. cepae</name>
    <dbReference type="NCBI Taxonomy" id="396571"/>
    <lineage>
        <taxon>Eukaryota</taxon>
        <taxon>Fungi</taxon>
        <taxon>Dikarya</taxon>
        <taxon>Ascomycota</taxon>
        <taxon>Pezizomycotina</taxon>
        <taxon>Sordariomycetes</taxon>
        <taxon>Hypocreomycetidae</taxon>
        <taxon>Hypocreales</taxon>
        <taxon>Nectriaceae</taxon>
        <taxon>Fusarium</taxon>
        <taxon>Fusarium oxysporum species complex</taxon>
    </lineage>
</organism>
<feature type="compositionally biased region" description="Basic and acidic residues" evidence="1">
    <location>
        <begin position="47"/>
        <end position="59"/>
    </location>
</feature>
<proteinExistence type="predicted"/>
<reference evidence="2" key="1">
    <citation type="journal article" date="2018" name="Sci. Rep.">
        <title>Characterisation of pathogen-specific regions and novel effector candidates in Fusarium oxysporum f. sp. cepae.</title>
        <authorList>
            <person name="Armitage A.D."/>
            <person name="Taylor A."/>
            <person name="Sobczyk M.K."/>
            <person name="Baxter L."/>
            <person name="Greenfield B.P."/>
            <person name="Bates H.J."/>
            <person name="Wilson F."/>
            <person name="Jackson A.C."/>
            <person name="Ott S."/>
            <person name="Harrison R.J."/>
            <person name="Clarkson J.P."/>
        </authorList>
    </citation>
    <scope>NUCLEOTIDE SEQUENCE [LARGE SCALE GENOMIC DNA]</scope>
    <source>
        <strain evidence="2">FoC_Fus2</strain>
    </source>
</reference>
<evidence type="ECO:0000256" key="1">
    <source>
        <dbReference type="SAM" id="MobiDB-lite"/>
    </source>
</evidence>
<gene>
    <name evidence="2" type="ORF">BFJ65_g13795</name>
</gene>
<comment type="caution">
    <text evidence="2">The sequence shown here is derived from an EMBL/GenBank/DDBJ whole genome shotgun (WGS) entry which is preliminary data.</text>
</comment>